<dbReference type="GO" id="GO:0006310">
    <property type="term" value="P:DNA recombination"/>
    <property type="evidence" value="ECO:0007669"/>
    <property type="project" value="UniProtKB-KW"/>
</dbReference>
<feature type="domain" description="Tyr recombinase" evidence="4">
    <location>
        <begin position="207"/>
        <end position="374"/>
    </location>
</feature>
<evidence type="ECO:0000256" key="2">
    <source>
        <dbReference type="ARBA" id="ARBA00023125"/>
    </source>
</evidence>
<dbReference type="InterPro" id="IPR011010">
    <property type="entry name" value="DNA_brk_join_enz"/>
</dbReference>
<evidence type="ECO:0000259" key="4">
    <source>
        <dbReference type="PROSITE" id="PS51898"/>
    </source>
</evidence>
<dbReference type="PANTHER" id="PTHR30349:SF64">
    <property type="entry name" value="PROPHAGE INTEGRASE INTD-RELATED"/>
    <property type="match status" value="1"/>
</dbReference>
<comment type="caution">
    <text evidence="5">The sequence shown here is derived from an EMBL/GenBank/DDBJ whole genome shotgun (WGS) entry which is preliminary data.</text>
</comment>
<accession>A0A644XGH9</accession>
<dbReference type="InterPro" id="IPR010998">
    <property type="entry name" value="Integrase_recombinase_N"/>
</dbReference>
<dbReference type="InterPro" id="IPR050090">
    <property type="entry name" value="Tyrosine_recombinase_XerCD"/>
</dbReference>
<dbReference type="EMBL" id="VSSQ01002429">
    <property type="protein sequence ID" value="MPM15350.1"/>
    <property type="molecule type" value="Genomic_DNA"/>
</dbReference>
<sequence length="377" mass="44017">MGISFSIYPRKDHVKKDGTAALYLWVTIDRKLRKYKLLYYVDPQKWDWKNKRMKSFGPLSVELNKYISDELAKVNTIAVNISNRGKSLSFDEFESVYLSNKFVDFYGFIDNYIEINKGKLSPGYLTQIKAEKTKLQQYKQSLSFQDITFDFICEYEHYMRNVLHNKTNTVHKTLKKIKSLVNTAMIQNESLYSRSPFTGYKMTTEPTHREYLTKEELDKLYSMRNEFSGKLANVVQYFLFSCYTGLRFEDIGNLKFRHIQPDRINSKILKTGEQITIPLTNRAQELLPGVGKPDDPVFRILSNQKTNDYLKLAIEKVGIDKNISFHCARHTFATVALNSDIPLEVVQKLLGHSMIRTTQIYAKIVNKTIFEQMKKFS</sequence>
<name>A0A644XGH9_9ZZZZ</name>
<comment type="similarity">
    <text evidence="1">Belongs to the 'phage' integrase family.</text>
</comment>
<dbReference type="Pfam" id="PF00589">
    <property type="entry name" value="Phage_integrase"/>
    <property type="match status" value="1"/>
</dbReference>
<dbReference type="CDD" id="cd01185">
    <property type="entry name" value="INTN1_C_like"/>
    <property type="match status" value="1"/>
</dbReference>
<dbReference type="InterPro" id="IPR025269">
    <property type="entry name" value="SAM-like_dom"/>
</dbReference>
<dbReference type="Pfam" id="PF13102">
    <property type="entry name" value="Phage_int_SAM_5"/>
    <property type="match status" value="1"/>
</dbReference>
<organism evidence="5">
    <name type="scientific">bioreactor metagenome</name>
    <dbReference type="NCBI Taxonomy" id="1076179"/>
    <lineage>
        <taxon>unclassified sequences</taxon>
        <taxon>metagenomes</taxon>
        <taxon>ecological metagenomes</taxon>
    </lineage>
</organism>
<dbReference type="PANTHER" id="PTHR30349">
    <property type="entry name" value="PHAGE INTEGRASE-RELATED"/>
    <property type="match status" value="1"/>
</dbReference>
<reference evidence="5" key="1">
    <citation type="submission" date="2019-08" db="EMBL/GenBank/DDBJ databases">
        <authorList>
            <person name="Kucharzyk K."/>
            <person name="Murdoch R.W."/>
            <person name="Higgins S."/>
            <person name="Loffler F."/>
        </authorList>
    </citation>
    <scope>NUCLEOTIDE SEQUENCE</scope>
</reference>
<dbReference type="InterPro" id="IPR035386">
    <property type="entry name" value="Arm-DNA-bind_5"/>
</dbReference>
<dbReference type="Gene3D" id="1.10.443.10">
    <property type="entry name" value="Intergrase catalytic core"/>
    <property type="match status" value="1"/>
</dbReference>
<gene>
    <name evidence="5" type="primary">xerC_83</name>
    <name evidence="5" type="ORF">SDC9_61719</name>
</gene>
<dbReference type="Pfam" id="PF17293">
    <property type="entry name" value="Arm-DNA-bind_5"/>
    <property type="match status" value="1"/>
</dbReference>
<evidence type="ECO:0000256" key="3">
    <source>
        <dbReference type="ARBA" id="ARBA00023172"/>
    </source>
</evidence>
<dbReference type="AlphaFoldDB" id="A0A644XGH9"/>
<dbReference type="PROSITE" id="PS51898">
    <property type="entry name" value="TYR_RECOMBINASE"/>
    <property type="match status" value="1"/>
</dbReference>
<dbReference type="GO" id="GO:0003677">
    <property type="term" value="F:DNA binding"/>
    <property type="evidence" value="ECO:0007669"/>
    <property type="project" value="UniProtKB-KW"/>
</dbReference>
<dbReference type="SUPFAM" id="SSF56349">
    <property type="entry name" value="DNA breaking-rejoining enzymes"/>
    <property type="match status" value="1"/>
</dbReference>
<proteinExistence type="inferred from homology"/>
<evidence type="ECO:0000313" key="5">
    <source>
        <dbReference type="EMBL" id="MPM15350.1"/>
    </source>
</evidence>
<dbReference type="InterPro" id="IPR013762">
    <property type="entry name" value="Integrase-like_cat_sf"/>
</dbReference>
<dbReference type="InterPro" id="IPR002104">
    <property type="entry name" value="Integrase_catalytic"/>
</dbReference>
<evidence type="ECO:0000256" key="1">
    <source>
        <dbReference type="ARBA" id="ARBA00008857"/>
    </source>
</evidence>
<protein>
    <submittedName>
        <fullName evidence="5">Tyrosine recombinase XerC</fullName>
    </submittedName>
</protein>
<keyword evidence="3" id="KW-0233">DNA recombination</keyword>
<dbReference type="GO" id="GO:0015074">
    <property type="term" value="P:DNA integration"/>
    <property type="evidence" value="ECO:0007669"/>
    <property type="project" value="InterPro"/>
</dbReference>
<dbReference type="Gene3D" id="1.10.150.130">
    <property type="match status" value="1"/>
</dbReference>
<keyword evidence="2" id="KW-0238">DNA-binding</keyword>